<feature type="compositionally biased region" description="Acidic residues" evidence="1">
    <location>
        <begin position="37"/>
        <end position="46"/>
    </location>
</feature>
<organism evidence="2">
    <name type="scientific">Poeciliopsis prolifica</name>
    <name type="common">blackstripe livebearer</name>
    <dbReference type="NCBI Taxonomy" id="188132"/>
    <lineage>
        <taxon>Eukaryota</taxon>
        <taxon>Metazoa</taxon>
        <taxon>Chordata</taxon>
        <taxon>Craniata</taxon>
        <taxon>Vertebrata</taxon>
        <taxon>Euteleostomi</taxon>
        <taxon>Actinopterygii</taxon>
        <taxon>Neopterygii</taxon>
        <taxon>Teleostei</taxon>
        <taxon>Neoteleostei</taxon>
        <taxon>Acanthomorphata</taxon>
        <taxon>Ovalentaria</taxon>
        <taxon>Atherinomorphae</taxon>
        <taxon>Cyprinodontiformes</taxon>
        <taxon>Poeciliidae</taxon>
        <taxon>Poeciliinae</taxon>
        <taxon>Poeciliopsis</taxon>
    </lineage>
</organism>
<sequence>MTELQASAEAAAESLSNAKKDSPKSKKTEESSSDSTSDSDSDDSTSEESVVSLRPVKGRKQTGPMPLPSYNSEDESRSSSEATARDIPRNKSAAEDSESDIPEKKRASIPRLIPRRPSSRSDSVDSISECKCQPPVYSRRKTITPPSRKQSWWNYIF</sequence>
<dbReference type="AlphaFoldDB" id="A0A0S7EU19"/>
<feature type="compositionally biased region" description="Low complexity" evidence="1">
    <location>
        <begin position="1"/>
        <end position="17"/>
    </location>
</feature>
<reference evidence="2" key="1">
    <citation type="submission" date="2014-12" db="EMBL/GenBank/DDBJ databases">
        <title>Parallel Evolution in Life History Adaptation Evident in the Tissue-Specific Poeciliopsis prolifica transcriptome.</title>
        <authorList>
            <person name="Jue N.K."/>
            <person name="Foley R.J."/>
            <person name="Obergfell C."/>
            <person name="Reznick D.N."/>
            <person name="O'Neill R.J."/>
            <person name="O'Neill M.J."/>
        </authorList>
    </citation>
    <scope>NUCLEOTIDE SEQUENCE</scope>
</reference>
<feature type="compositionally biased region" description="Basic and acidic residues" evidence="1">
    <location>
        <begin position="18"/>
        <end position="30"/>
    </location>
</feature>
<feature type="region of interest" description="Disordered" evidence="1">
    <location>
        <begin position="1"/>
        <end position="129"/>
    </location>
</feature>
<accession>A0A0S7EU19</accession>
<proteinExistence type="predicted"/>
<evidence type="ECO:0000313" key="2">
    <source>
        <dbReference type="EMBL" id="JAO06350.1"/>
    </source>
</evidence>
<evidence type="ECO:0000256" key="1">
    <source>
        <dbReference type="SAM" id="MobiDB-lite"/>
    </source>
</evidence>
<name>A0A0S7EU19_9TELE</name>
<gene>
    <name evidence="2" type="primary">PPUP7845</name>
</gene>
<feature type="compositionally biased region" description="Basic and acidic residues" evidence="1">
    <location>
        <begin position="74"/>
        <end position="94"/>
    </location>
</feature>
<protein>
    <submittedName>
        <fullName evidence="2">PPUP7845</fullName>
    </submittedName>
</protein>
<dbReference type="EMBL" id="GBYX01475325">
    <property type="protein sequence ID" value="JAO06350.1"/>
    <property type="molecule type" value="Transcribed_RNA"/>
</dbReference>